<comment type="caution">
    <text evidence="1">The sequence shown here is derived from an EMBL/GenBank/DDBJ whole genome shotgun (WGS) entry which is preliminary data.</text>
</comment>
<evidence type="ECO:0000313" key="1">
    <source>
        <dbReference type="EMBL" id="KAK4368456.1"/>
    </source>
</evidence>
<dbReference type="AlphaFoldDB" id="A0AAE1VLL7"/>
<organism evidence="1 2">
    <name type="scientific">Anisodus tanguticus</name>
    <dbReference type="NCBI Taxonomy" id="243964"/>
    <lineage>
        <taxon>Eukaryota</taxon>
        <taxon>Viridiplantae</taxon>
        <taxon>Streptophyta</taxon>
        <taxon>Embryophyta</taxon>
        <taxon>Tracheophyta</taxon>
        <taxon>Spermatophyta</taxon>
        <taxon>Magnoliopsida</taxon>
        <taxon>eudicotyledons</taxon>
        <taxon>Gunneridae</taxon>
        <taxon>Pentapetalae</taxon>
        <taxon>asterids</taxon>
        <taxon>lamiids</taxon>
        <taxon>Solanales</taxon>
        <taxon>Solanaceae</taxon>
        <taxon>Solanoideae</taxon>
        <taxon>Hyoscyameae</taxon>
        <taxon>Anisodus</taxon>
    </lineage>
</organism>
<keyword evidence="2" id="KW-1185">Reference proteome</keyword>
<evidence type="ECO:0000313" key="2">
    <source>
        <dbReference type="Proteomes" id="UP001291623"/>
    </source>
</evidence>
<accession>A0AAE1VLL7</accession>
<dbReference type="EMBL" id="JAVYJV010000006">
    <property type="protein sequence ID" value="KAK4368456.1"/>
    <property type="molecule type" value="Genomic_DNA"/>
</dbReference>
<sequence length="149" mass="16657">MANLLEGDIELLKFSEALLGFVHSSELIIAKAPSLEPRGNESSLVDNISSLPVSPNPTYFTPFNRDQAPLFPEGSTLPKKRSIHFGGTMLDLLTQRVRRCYSKLDIGSMSLKEIRYASRKARADTRRQVKGFSEKFVLTLISLLTLKDT</sequence>
<protein>
    <submittedName>
        <fullName evidence="1">Uncharacterized protein</fullName>
    </submittedName>
</protein>
<dbReference type="Proteomes" id="UP001291623">
    <property type="component" value="Unassembled WGS sequence"/>
</dbReference>
<reference evidence="1" key="1">
    <citation type="submission" date="2023-12" db="EMBL/GenBank/DDBJ databases">
        <title>Genome assembly of Anisodus tanguticus.</title>
        <authorList>
            <person name="Wang Y.-J."/>
        </authorList>
    </citation>
    <scope>NUCLEOTIDE SEQUENCE</scope>
    <source>
        <strain evidence="1">KB-2021</strain>
        <tissue evidence="1">Leaf</tissue>
    </source>
</reference>
<gene>
    <name evidence="1" type="ORF">RND71_012248</name>
</gene>
<name>A0AAE1VLL7_9SOLA</name>
<proteinExistence type="predicted"/>